<evidence type="ECO:0000313" key="3">
    <source>
        <dbReference type="Proteomes" id="UP000437748"/>
    </source>
</evidence>
<dbReference type="InterPro" id="IPR001343">
    <property type="entry name" value="Hemolysn_Ca-bd"/>
</dbReference>
<organism evidence="2 3">
    <name type="scientific">Silvanigrella paludirubra</name>
    <dbReference type="NCBI Taxonomy" id="2499159"/>
    <lineage>
        <taxon>Bacteria</taxon>
        <taxon>Pseudomonadati</taxon>
        <taxon>Bdellovibrionota</taxon>
        <taxon>Oligoflexia</taxon>
        <taxon>Silvanigrellales</taxon>
        <taxon>Silvanigrellaceae</taxon>
        <taxon>Silvanigrella</taxon>
    </lineage>
</organism>
<dbReference type="EMBL" id="WFLM01000005">
    <property type="protein sequence ID" value="KAB8036963.1"/>
    <property type="molecule type" value="Genomic_DNA"/>
</dbReference>
<dbReference type="Gene3D" id="2.150.10.10">
    <property type="entry name" value="Serralysin-like metalloprotease, C-terminal"/>
    <property type="match status" value="2"/>
</dbReference>
<dbReference type="GO" id="GO:0005509">
    <property type="term" value="F:calcium ion binding"/>
    <property type="evidence" value="ECO:0007669"/>
    <property type="project" value="InterPro"/>
</dbReference>
<proteinExistence type="predicted"/>
<dbReference type="RefSeq" id="WP_153421379.1">
    <property type="nucleotide sequence ID" value="NZ_WFLM01000005.1"/>
</dbReference>
<protein>
    <submittedName>
        <fullName evidence="2">Uncharacterized protein</fullName>
    </submittedName>
</protein>
<dbReference type="Proteomes" id="UP000437748">
    <property type="component" value="Unassembled WGS sequence"/>
</dbReference>
<feature type="coiled-coil region" evidence="1">
    <location>
        <begin position="106"/>
        <end position="133"/>
    </location>
</feature>
<dbReference type="OrthoDB" id="5833405at2"/>
<comment type="caution">
    <text evidence="2">The sequence shown here is derived from an EMBL/GenBank/DDBJ whole genome shotgun (WGS) entry which is preliminary data.</text>
</comment>
<accession>A0A6N6VP44</accession>
<keyword evidence="3" id="KW-1185">Reference proteome</keyword>
<keyword evidence="1" id="KW-0175">Coiled coil</keyword>
<dbReference type="InterPro" id="IPR011049">
    <property type="entry name" value="Serralysin-like_metalloprot_C"/>
</dbReference>
<sequence length="1966" mass="225447">MKLFPINNIISVSFLSLILLNVGCHKNEKNSNDPIKDSNINSLRSSNDFAEDLLKYNEEDNLKDFNQIELEQKKIIDFHIMYDEYNIEIKKDPANDYWDLYATIYVDQKIHDINISKKSLEELENKLNEEIITKKSDDILQLENDFNIKLEYKSRNKIKVTDLSTGKIDIYKNIDDIKTVYNGNSFIMKKAKTVKFLLRKMRGRDSHNNVLSLKTDIKSRALVIDGADDLAFALENSGLPKYIELTLKSQIYMLFGGAVFIGYEGANQEFKDVGQEYSESVENIQNIRKEIIKNIELDLNLKSNLNDSINQSSVNDSSIENLTKISAENSNFKLEFLNKINEFFKTNKIQKPNDLNNLFKELAFMIEKQNRNFSNQNTLKHPNLNKFKKTFEKLNALDTISKLPHTEREVVISNINDLYKFQNSLNDSLSKYFESYTILPNIKSGLAYMYYGMLALEGKTLTELIELKAKNYSGDLLKIDSFKDIAGTIGTFGNVLLAAGQAQMVIAGLSQFKENIKEVKSLNAWLEEFRNSNYWNEVEKSNLDSKSKQKILGTKKIIEVFYKSNRNWILTRSAGDTLITAGQALMFISSPLLGNEPNTAILGAGATILGVTTSQAADHYIENHFNFDDPAEKSLEAKISDGESDSAESITYTEKLIDRYEQLVDLSRKKTQIRVWQKIYDYLMQNPNMDSNEIVSSLKNDWGKKNVSLNKSKELYYKEIYLNTLEEIFPKANSEIFTKNLDFINKAKQLLLNSNDSISFITFVSTHLKEIHLKIQNNNYDPSSVSSENIFLNLSKDTNDLVKIKNIFSFFDQFDISAEFDRRIVKKIILRNGYFGFREKDASIKQKISERYLKVISVKTDKQPWNIPNPMPGIFAYYFPEKIIKSDMFKKPLFFSQKTKKIYVFDREKFIDDINNYENLDTTNKKMVDEFSRLVFDFNNSNYIDNQFLNKVNKFKNAFGRETRDVFHLAYNGIAKNIFKTESLRPLVVGAKDQVDQFNNINNFNSNLNSKQSNFKKFSNYTYSGIKKFSSFANKYNVFMNFVLMPNTLNQIKDSIESGDVKNAVIDSSSFVFNQTDLALDLIRNIGMKSYWSKHPKTFHNLGSLQVVINFAAAAIDIYKGDDLIKKSNLVDDIRIKQDLLVNGSFSIATGTTSLATAILLPISAKVGPIGTSIAFSIMFAQGTYNSVRTSQRLRELGFNETEVVMNSIFDFFGAYKKEFDPKYNVSELEYSFHNKIIPGILESNNNKFLANPNASGLFFFNKIIYPEIKVFLPYTDYEVSGGFHNYDGEFDYPTSTPGEKLESEMHLCLTNNIYTPVETSQNEKINLQQLHSNAINQYSQHLQLKNTVIKAKEGGLFTRYGNDTIPCPSVNKTFSMKEIFANSNSSQIPEIRKANLYFVGFGDQGKHGDMIHSIIGDPSSINLFNIHPSSYLVHIMGGEKEDIFEFFDVVKGKNKNFKSNGIIDGKAGIDTITFNNFKPDHNGKLNISLNEKFTSQDFPVFKNIENVIGSPLNDIIHGDEKDNIIYGLLGNDEIYGHEGNDIIYPGKGSDFLKGGSGKDIYVVLQSDIEKNNIKIIDNDDPLFNLNPSENLDAIMTDIKNLFSKKEGSHLILGYIENNVFVESIKINNYFNGEYYQHIYISDLKGNIFISSQNSLYSDDINSNQLVPINTLKIKNEFINMNDISSIEYKFNNIIGSDKSEKIMGNKEDNSISGNGGYDILHGKAGKDLLSIYLNKKIDNKDISKYPILNGGTQSDMYLINMNKDSENNKYFLKIENEDINEENDFILINDQSNKITSLKFDKISEKRGIENHLKMSIFDDKNNEFIVIIDKWFDSSKYRHLEIQVGDYLTIDSTILNMIQNHFDNKENEFIESFVFNITNSEFKTFKILNHSFNLFNANKINDEFKEIDISDLNNPKYKKVKINNDLFININNKSFILIKDFYLIKKNIGLVENHLKLVKLNEKN</sequence>
<dbReference type="PROSITE" id="PS00330">
    <property type="entry name" value="HEMOLYSIN_CALCIUM"/>
    <property type="match status" value="1"/>
</dbReference>
<dbReference type="InterPro" id="IPR018511">
    <property type="entry name" value="Hemolysin-typ_Ca-bd_CS"/>
</dbReference>
<name>A0A6N6VP44_9BACT</name>
<dbReference type="SUPFAM" id="SSF51120">
    <property type="entry name" value="beta-Roll"/>
    <property type="match status" value="2"/>
</dbReference>
<dbReference type="Pfam" id="PF00353">
    <property type="entry name" value="HemolysinCabind"/>
    <property type="match status" value="2"/>
</dbReference>
<evidence type="ECO:0000256" key="1">
    <source>
        <dbReference type="SAM" id="Coils"/>
    </source>
</evidence>
<evidence type="ECO:0000313" key="2">
    <source>
        <dbReference type="EMBL" id="KAB8036963.1"/>
    </source>
</evidence>
<reference evidence="2 3" key="1">
    <citation type="submission" date="2019-10" db="EMBL/GenBank/DDBJ databases">
        <title>New species of Slilvanegrellaceae.</title>
        <authorList>
            <person name="Pitt A."/>
            <person name="Hahn M.W."/>
        </authorList>
    </citation>
    <scope>NUCLEOTIDE SEQUENCE [LARGE SCALE GENOMIC DNA]</scope>
    <source>
        <strain evidence="2 3">SP-Ram-0.45-NSY-1</strain>
    </source>
</reference>
<gene>
    <name evidence="2" type="ORF">GCL60_14070</name>
</gene>